<reference evidence="1" key="2">
    <citation type="journal article" date="2015" name="Data Brief">
        <title>Shoot transcriptome of the giant reed, Arundo donax.</title>
        <authorList>
            <person name="Barrero R.A."/>
            <person name="Guerrero F.D."/>
            <person name="Moolhuijzen P."/>
            <person name="Goolsby J.A."/>
            <person name="Tidwell J."/>
            <person name="Bellgard S.E."/>
            <person name="Bellgard M.I."/>
        </authorList>
    </citation>
    <scope>NUCLEOTIDE SEQUENCE</scope>
    <source>
        <tissue evidence="1">Shoot tissue taken approximately 20 cm above the soil surface</tissue>
    </source>
</reference>
<name>A0A0A9D4D4_ARUDO</name>
<accession>A0A0A9D4D4</accession>
<dbReference type="AlphaFoldDB" id="A0A0A9D4D4"/>
<protein>
    <submittedName>
        <fullName evidence="1">Uncharacterized protein</fullName>
    </submittedName>
</protein>
<proteinExistence type="predicted"/>
<sequence>MQHVADVPQPVVYAPAWRGQCCCRWPPGLQAASSDVCCCAAGRVRRQPMVVACWLASPPMFDSLLAVTEAPPIACR</sequence>
<organism evidence="1">
    <name type="scientific">Arundo donax</name>
    <name type="common">Giant reed</name>
    <name type="synonym">Donax arundinaceus</name>
    <dbReference type="NCBI Taxonomy" id="35708"/>
    <lineage>
        <taxon>Eukaryota</taxon>
        <taxon>Viridiplantae</taxon>
        <taxon>Streptophyta</taxon>
        <taxon>Embryophyta</taxon>
        <taxon>Tracheophyta</taxon>
        <taxon>Spermatophyta</taxon>
        <taxon>Magnoliopsida</taxon>
        <taxon>Liliopsida</taxon>
        <taxon>Poales</taxon>
        <taxon>Poaceae</taxon>
        <taxon>PACMAD clade</taxon>
        <taxon>Arundinoideae</taxon>
        <taxon>Arundineae</taxon>
        <taxon>Arundo</taxon>
    </lineage>
</organism>
<reference evidence="1" key="1">
    <citation type="submission" date="2014-09" db="EMBL/GenBank/DDBJ databases">
        <authorList>
            <person name="Magalhaes I.L.F."/>
            <person name="Oliveira U."/>
            <person name="Santos F.R."/>
            <person name="Vidigal T.H.D.A."/>
            <person name="Brescovit A.D."/>
            <person name="Santos A.J."/>
        </authorList>
    </citation>
    <scope>NUCLEOTIDE SEQUENCE</scope>
    <source>
        <tissue evidence="1">Shoot tissue taken approximately 20 cm above the soil surface</tissue>
    </source>
</reference>
<evidence type="ECO:0000313" key="1">
    <source>
        <dbReference type="EMBL" id="JAD82651.1"/>
    </source>
</evidence>
<dbReference type="EMBL" id="GBRH01215244">
    <property type="protein sequence ID" value="JAD82651.1"/>
    <property type="molecule type" value="Transcribed_RNA"/>
</dbReference>